<dbReference type="Proteomes" id="UP001500469">
    <property type="component" value="Unassembled WGS sequence"/>
</dbReference>
<reference evidence="3" key="1">
    <citation type="journal article" date="2019" name="Int. J. Syst. Evol. Microbiol.">
        <title>The Global Catalogue of Microorganisms (GCM) 10K type strain sequencing project: providing services to taxonomists for standard genome sequencing and annotation.</title>
        <authorList>
            <consortium name="The Broad Institute Genomics Platform"/>
            <consortium name="The Broad Institute Genome Sequencing Center for Infectious Disease"/>
            <person name="Wu L."/>
            <person name="Ma J."/>
        </authorList>
    </citation>
    <scope>NUCLEOTIDE SEQUENCE [LARGE SCALE GENOMIC DNA]</scope>
    <source>
        <strain evidence="3">JCM 16112</strain>
    </source>
</reference>
<feature type="chain" id="PRO_5047239961" description="Outer membrane protein with beta-barrel domain" evidence="1">
    <location>
        <begin position="20"/>
        <end position="201"/>
    </location>
</feature>
<evidence type="ECO:0000256" key="1">
    <source>
        <dbReference type="SAM" id="SignalP"/>
    </source>
</evidence>
<comment type="caution">
    <text evidence="2">The sequence shown here is derived from an EMBL/GenBank/DDBJ whole genome shotgun (WGS) entry which is preliminary data.</text>
</comment>
<proteinExistence type="predicted"/>
<organism evidence="2 3">
    <name type="scientific">Algoriphagus jejuensis</name>
    <dbReference type="NCBI Taxonomy" id="419934"/>
    <lineage>
        <taxon>Bacteria</taxon>
        <taxon>Pseudomonadati</taxon>
        <taxon>Bacteroidota</taxon>
        <taxon>Cytophagia</taxon>
        <taxon>Cytophagales</taxon>
        <taxon>Cyclobacteriaceae</taxon>
        <taxon>Algoriphagus</taxon>
    </lineage>
</organism>
<evidence type="ECO:0000313" key="2">
    <source>
        <dbReference type="EMBL" id="GAA0879741.1"/>
    </source>
</evidence>
<keyword evidence="1" id="KW-0732">Signal</keyword>
<accession>A0ABP3YGC1</accession>
<gene>
    <name evidence="2" type="ORF">GCM10009119_27100</name>
</gene>
<dbReference type="EMBL" id="BAAAFI010000032">
    <property type="protein sequence ID" value="GAA0879741.1"/>
    <property type="molecule type" value="Genomic_DNA"/>
</dbReference>
<evidence type="ECO:0008006" key="4">
    <source>
        <dbReference type="Google" id="ProtNLM"/>
    </source>
</evidence>
<dbReference type="RefSeq" id="WP_343852468.1">
    <property type="nucleotide sequence ID" value="NZ_BAAAFI010000032.1"/>
</dbReference>
<name>A0ABP3YGC1_9BACT</name>
<feature type="signal peptide" evidence="1">
    <location>
        <begin position="1"/>
        <end position="19"/>
    </location>
</feature>
<keyword evidence="3" id="KW-1185">Reference proteome</keyword>
<protein>
    <recommendedName>
        <fullName evidence="4">Outer membrane protein with beta-barrel domain</fullName>
    </recommendedName>
</protein>
<evidence type="ECO:0000313" key="3">
    <source>
        <dbReference type="Proteomes" id="UP001500469"/>
    </source>
</evidence>
<sequence length="201" mass="21780">MKNSILLVCLLLCGASVFAQGGLEVKGYFGLSASLVGPKAGMVGINSGSTEGYKELGLGFSYGLGQKFRINGGLNYAFADVEYSPPPCMDCLTGMPSIPFTHNTDFEMLSIPVYAEYSLTKFLFVAAGPVVDFQLSEWNRFSDQSGLGFLAGLGGKVQKEKFVFSIFPNYKRHAVVTFEKPQGAKETLQELGVQFGVGYRF</sequence>